<feature type="region of interest" description="Disordered" evidence="1">
    <location>
        <begin position="1"/>
        <end position="32"/>
    </location>
</feature>
<evidence type="ECO:0000256" key="1">
    <source>
        <dbReference type="SAM" id="MobiDB-lite"/>
    </source>
</evidence>
<dbReference type="PANTHER" id="PTHR42085">
    <property type="entry name" value="F-BOX DOMAIN-CONTAINING PROTEIN"/>
    <property type="match status" value="1"/>
</dbReference>
<gene>
    <name evidence="2" type="ORF">R9X50_00450900</name>
</gene>
<dbReference type="InterPro" id="IPR038883">
    <property type="entry name" value="AN11006-like"/>
</dbReference>
<dbReference type="PANTHER" id="PTHR42085:SF2">
    <property type="entry name" value="F-BOX DOMAIN-CONTAINING PROTEIN"/>
    <property type="match status" value="1"/>
</dbReference>
<name>A0AAQ3M5H9_9PEZI</name>
<accession>A0AAQ3M5H9</accession>
<proteinExistence type="predicted"/>
<protein>
    <submittedName>
        <fullName evidence="2">Uncharacterized protein</fullName>
    </submittedName>
</protein>
<organism evidence="2 3">
    <name type="scientific">Acrodontium crateriforme</name>
    <dbReference type="NCBI Taxonomy" id="150365"/>
    <lineage>
        <taxon>Eukaryota</taxon>
        <taxon>Fungi</taxon>
        <taxon>Dikarya</taxon>
        <taxon>Ascomycota</taxon>
        <taxon>Pezizomycotina</taxon>
        <taxon>Dothideomycetes</taxon>
        <taxon>Dothideomycetidae</taxon>
        <taxon>Mycosphaerellales</taxon>
        <taxon>Teratosphaeriaceae</taxon>
        <taxon>Acrodontium</taxon>
    </lineage>
</organism>
<sequence>MARPSKAKTTAAAAAAVVRSHSNTPASRGRTVAAAKKTAASLSADVPATSSSPPIQPFRFFDLPSEVRVQVYEEVLLLKDPLDLDQSNYRFVRPRLNLLAVSQRMHHETHGIFYSQTVRLFPHHNHGRFFYTKKPLLTRIPPHYRAAIRAVELRLGSGWHKPPACQNTGPALGLHDCVRLRTLRIFVECDPSDDVFNGFRGRGSTAETYNIFCLNLLTGIFEQVPSLETVEIDAHVKKDAPLLKALQWRVEQSGKTLVWGPLLKAWEKDGNEPALIGLEQAMAGLGLDAPVENPRIVEVEA</sequence>
<evidence type="ECO:0000313" key="3">
    <source>
        <dbReference type="Proteomes" id="UP001303373"/>
    </source>
</evidence>
<reference evidence="2 3" key="1">
    <citation type="submission" date="2023-11" db="EMBL/GenBank/DDBJ databases">
        <title>An acidophilic fungus is an integral part of prey digestion in a carnivorous sundew plant.</title>
        <authorList>
            <person name="Tsai I.J."/>
        </authorList>
    </citation>
    <scope>NUCLEOTIDE SEQUENCE [LARGE SCALE GENOMIC DNA]</scope>
    <source>
        <strain evidence="2">169a</strain>
    </source>
</reference>
<keyword evidence="3" id="KW-1185">Reference proteome</keyword>
<evidence type="ECO:0000313" key="2">
    <source>
        <dbReference type="EMBL" id="WPH01659.1"/>
    </source>
</evidence>
<dbReference type="Proteomes" id="UP001303373">
    <property type="component" value="Chromosome 6"/>
</dbReference>
<dbReference type="AlphaFoldDB" id="A0AAQ3M5H9"/>
<dbReference type="EMBL" id="CP138585">
    <property type="protein sequence ID" value="WPH01659.1"/>
    <property type="molecule type" value="Genomic_DNA"/>
</dbReference>
<feature type="compositionally biased region" description="Low complexity" evidence="1">
    <location>
        <begin position="7"/>
        <end position="16"/>
    </location>
</feature>